<organism evidence="2 3">
    <name type="scientific">Entamoeba invadens IP1</name>
    <dbReference type="NCBI Taxonomy" id="370355"/>
    <lineage>
        <taxon>Eukaryota</taxon>
        <taxon>Amoebozoa</taxon>
        <taxon>Evosea</taxon>
        <taxon>Archamoebae</taxon>
        <taxon>Mastigamoebida</taxon>
        <taxon>Entamoebidae</taxon>
        <taxon>Entamoeba</taxon>
    </lineage>
</organism>
<keyword evidence="1" id="KW-0812">Transmembrane</keyword>
<evidence type="ECO:0000313" key="2">
    <source>
        <dbReference type="EMBL" id="ELP94935.1"/>
    </source>
</evidence>
<feature type="transmembrane region" description="Helical" evidence="1">
    <location>
        <begin position="169"/>
        <end position="186"/>
    </location>
</feature>
<protein>
    <submittedName>
        <fullName evidence="2">Uncharacterized protein</fullName>
    </submittedName>
</protein>
<dbReference type="VEuPathDB" id="AmoebaDB:EIN_250290"/>
<dbReference type="RefSeq" id="XP_004261706.1">
    <property type="nucleotide sequence ID" value="XM_004261658.1"/>
</dbReference>
<feature type="transmembrane region" description="Helical" evidence="1">
    <location>
        <begin position="15"/>
        <end position="31"/>
    </location>
</feature>
<proteinExistence type="predicted"/>
<name>A0A0A1UEC4_ENTIV</name>
<accession>A0A0A1UEC4</accession>
<reference evidence="2 3" key="1">
    <citation type="submission" date="2012-10" db="EMBL/GenBank/DDBJ databases">
        <authorList>
            <person name="Zafar N."/>
            <person name="Inman J."/>
            <person name="Hall N."/>
            <person name="Lorenzi H."/>
            <person name="Caler E."/>
        </authorList>
    </citation>
    <scope>NUCLEOTIDE SEQUENCE [LARGE SCALE GENOMIC DNA]</scope>
    <source>
        <strain evidence="2 3">IP1</strain>
    </source>
</reference>
<keyword evidence="1" id="KW-1133">Transmembrane helix</keyword>
<feature type="transmembrane region" description="Helical" evidence="1">
    <location>
        <begin position="123"/>
        <end position="148"/>
    </location>
</feature>
<feature type="transmembrane region" description="Helical" evidence="1">
    <location>
        <begin position="43"/>
        <end position="65"/>
    </location>
</feature>
<keyword evidence="1" id="KW-0472">Membrane</keyword>
<feature type="transmembrane region" description="Helical" evidence="1">
    <location>
        <begin position="95"/>
        <end position="117"/>
    </location>
</feature>
<feature type="transmembrane region" description="Helical" evidence="1">
    <location>
        <begin position="192"/>
        <end position="208"/>
    </location>
</feature>
<dbReference type="KEGG" id="eiv:EIN_250290"/>
<dbReference type="GeneID" id="14893932"/>
<gene>
    <name evidence="2" type="ORF">EIN_250290</name>
</gene>
<keyword evidence="3" id="KW-1185">Reference proteome</keyword>
<evidence type="ECO:0000313" key="3">
    <source>
        <dbReference type="Proteomes" id="UP000014680"/>
    </source>
</evidence>
<evidence type="ECO:0000256" key="1">
    <source>
        <dbReference type="SAM" id="Phobius"/>
    </source>
</evidence>
<dbReference type="AlphaFoldDB" id="A0A0A1UEC4"/>
<dbReference type="EMBL" id="KB206169">
    <property type="protein sequence ID" value="ELP94935.1"/>
    <property type="molecule type" value="Genomic_DNA"/>
</dbReference>
<dbReference type="Proteomes" id="UP000014680">
    <property type="component" value="Unassembled WGS sequence"/>
</dbReference>
<dbReference type="OMA" id="WHKLPEF"/>
<feature type="transmembrane region" description="Helical" evidence="1">
    <location>
        <begin position="71"/>
        <end position="88"/>
    </location>
</feature>
<sequence length="218" mass="25041">MAINWIQIPDVSDNLIIILIIYGIHSIDVQLEYMDLTKSILPLGYVTSPLLVCLSGEVMLLFLGILIPKDFFIMVAIHFTIGLFLINYSQQNFNVKLITSFVSTFLQAYKFLVFYNIGLYRYGIVGAIIVTFVIFVLLQFGLLACICMHTPRHDLSNTLTSPKAFSTRFILYLILCTLTVMSSFITRQYTLFVVWGFYFVLYLRKCFVRPHARRLGGN</sequence>